<dbReference type="EMBL" id="KZ772841">
    <property type="protein sequence ID" value="PTQ28168.1"/>
    <property type="molecule type" value="Genomic_DNA"/>
</dbReference>
<evidence type="ECO:0000313" key="1">
    <source>
        <dbReference type="EMBL" id="PTQ28168.1"/>
    </source>
</evidence>
<accession>A0A2R6W2U0</accession>
<sequence length="100" mass="11608">MKKLASVRFNLRAGLLYTHLWLESGRDSAVSAIRFMYVLHLISHSLRIYLIYPSTAPPHFAENSKQQLPVRKTIRACRMGEIFSQIQKNRDEAFILSFDP</sequence>
<name>A0A2R6W2U0_MARPO</name>
<reference evidence="2" key="1">
    <citation type="journal article" date="2017" name="Cell">
        <title>Insights into land plant evolution garnered from the Marchantia polymorpha genome.</title>
        <authorList>
            <person name="Bowman J.L."/>
            <person name="Kohchi T."/>
            <person name="Yamato K.T."/>
            <person name="Jenkins J."/>
            <person name="Shu S."/>
            <person name="Ishizaki K."/>
            <person name="Yamaoka S."/>
            <person name="Nishihama R."/>
            <person name="Nakamura Y."/>
            <person name="Berger F."/>
            <person name="Adam C."/>
            <person name="Aki S.S."/>
            <person name="Althoff F."/>
            <person name="Araki T."/>
            <person name="Arteaga-Vazquez M.A."/>
            <person name="Balasubrmanian S."/>
            <person name="Barry K."/>
            <person name="Bauer D."/>
            <person name="Boehm C.R."/>
            <person name="Briginshaw L."/>
            <person name="Caballero-Perez J."/>
            <person name="Catarino B."/>
            <person name="Chen F."/>
            <person name="Chiyoda S."/>
            <person name="Chovatia M."/>
            <person name="Davies K.M."/>
            <person name="Delmans M."/>
            <person name="Demura T."/>
            <person name="Dierschke T."/>
            <person name="Dolan L."/>
            <person name="Dorantes-Acosta A.E."/>
            <person name="Eklund D.M."/>
            <person name="Florent S.N."/>
            <person name="Flores-Sandoval E."/>
            <person name="Fujiyama A."/>
            <person name="Fukuzawa H."/>
            <person name="Galik B."/>
            <person name="Grimanelli D."/>
            <person name="Grimwood J."/>
            <person name="Grossniklaus U."/>
            <person name="Hamada T."/>
            <person name="Haseloff J."/>
            <person name="Hetherington A.J."/>
            <person name="Higo A."/>
            <person name="Hirakawa Y."/>
            <person name="Hundley H.N."/>
            <person name="Ikeda Y."/>
            <person name="Inoue K."/>
            <person name="Inoue S.I."/>
            <person name="Ishida S."/>
            <person name="Jia Q."/>
            <person name="Kakita M."/>
            <person name="Kanazawa T."/>
            <person name="Kawai Y."/>
            <person name="Kawashima T."/>
            <person name="Kennedy M."/>
            <person name="Kinose K."/>
            <person name="Kinoshita T."/>
            <person name="Kohara Y."/>
            <person name="Koide E."/>
            <person name="Komatsu K."/>
            <person name="Kopischke S."/>
            <person name="Kubo M."/>
            <person name="Kyozuka J."/>
            <person name="Lagercrantz U."/>
            <person name="Lin S.S."/>
            <person name="Lindquist E."/>
            <person name="Lipzen A.M."/>
            <person name="Lu C.W."/>
            <person name="De Luna E."/>
            <person name="Martienssen R.A."/>
            <person name="Minamino N."/>
            <person name="Mizutani M."/>
            <person name="Mizutani M."/>
            <person name="Mochizuki N."/>
            <person name="Monte I."/>
            <person name="Mosher R."/>
            <person name="Nagasaki H."/>
            <person name="Nakagami H."/>
            <person name="Naramoto S."/>
            <person name="Nishitani K."/>
            <person name="Ohtani M."/>
            <person name="Okamoto T."/>
            <person name="Okumura M."/>
            <person name="Phillips J."/>
            <person name="Pollak B."/>
            <person name="Reinders A."/>
            <person name="Rovekamp M."/>
            <person name="Sano R."/>
            <person name="Sawa S."/>
            <person name="Schmid M.W."/>
            <person name="Shirakawa M."/>
            <person name="Solano R."/>
            <person name="Spunde A."/>
            <person name="Suetsugu N."/>
            <person name="Sugano S."/>
            <person name="Sugiyama A."/>
            <person name="Sun R."/>
            <person name="Suzuki Y."/>
            <person name="Takenaka M."/>
            <person name="Takezawa D."/>
            <person name="Tomogane H."/>
            <person name="Tsuzuki M."/>
            <person name="Ueda T."/>
            <person name="Umeda M."/>
            <person name="Ward J.M."/>
            <person name="Watanabe Y."/>
            <person name="Yazaki K."/>
            <person name="Yokoyama R."/>
            <person name="Yoshitake Y."/>
            <person name="Yotsui I."/>
            <person name="Zachgo S."/>
            <person name="Schmutz J."/>
        </authorList>
    </citation>
    <scope>NUCLEOTIDE SEQUENCE [LARGE SCALE GENOMIC DNA]</scope>
    <source>
        <strain evidence="2">Tak-1</strain>
    </source>
</reference>
<organism evidence="1 2">
    <name type="scientific">Marchantia polymorpha</name>
    <name type="common">Common liverwort</name>
    <name type="synonym">Marchantia aquatica</name>
    <dbReference type="NCBI Taxonomy" id="3197"/>
    <lineage>
        <taxon>Eukaryota</taxon>
        <taxon>Viridiplantae</taxon>
        <taxon>Streptophyta</taxon>
        <taxon>Embryophyta</taxon>
        <taxon>Marchantiophyta</taxon>
        <taxon>Marchantiopsida</taxon>
        <taxon>Marchantiidae</taxon>
        <taxon>Marchantiales</taxon>
        <taxon>Marchantiaceae</taxon>
        <taxon>Marchantia</taxon>
    </lineage>
</organism>
<dbReference type="Gramene" id="Mp5g06730.1">
    <property type="protein sequence ID" value="Mp5g06730.1.cds1"/>
    <property type="gene ID" value="Mp5g06730"/>
</dbReference>
<dbReference type="Proteomes" id="UP000244005">
    <property type="component" value="Unassembled WGS sequence"/>
</dbReference>
<keyword evidence="2" id="KW-1185">Reference proteome</keyword>
<gene>
    <name evidence="1" type="ORF">MARPO_0171s0010</name>
</gene>
<dbReference type="AlphaFoldDB" id="A0A2R6W2U0"/>
<proteinExistence type="predicted"/>
<protein>
    <submittedName>
        <fullName evidence="1">Uncharacterized protein</fullName>
    </submittedName>
</protein>
<evidence type="ECO:0000313" key="2">
    <source>
        <dbReference type="Proteomes" id="UP000244005"/>
    </source>
</evidence>